<keyword evidence="12" id="KW-1185">Reference proteome</keyword>
<evidence type="ECO:0000256" key="5">
    <source>
        <dbReference type="ARBA" id="ARBA00023110"/>
    </source>
</evidence>
<dbReference type="PANTHER" id="PTHR47245:SF2">
    <property type="entry name" value="PEPTIDYL-PROLYL CIS-TRANS ISOMERASE HP_0175-RELATED"/>
    <property type="match status" value="1"/>
</dbReference>
<name>K7YIY3_9PROT</name>
<gene>
    <name evidence="11" type="ORF">A1OE_1416</name>
</gene>
<evidence type="ECO:0000256" key="7">
    <source>
        <dbReference type="ARBA" id="ARBA00031484"/>
    </source>
</evidence>
<dbReference type="EMBL" id="CP003539">
    <property type="protein sequence ID" value="AFX99585.1"/>
    <property type="molecule type" value="Genomic_DNA"/>
</dbReference>
<dbReference type="PANTHER" id="PTHR47245">
    <property type="entry name" value="PEPTIDYLPROLYL ISOMERASE"/>
    <property type="match status" value="1"/>
</dbReference>
<dbReference type="InterPro" id="IPR000297">
    <property type="entry name" value="PPIase_PpiC"/>
</dbReference>
<evidence type="ECO:0000256" key="3">
    <source>
        <dbReference type="ARBA" id="ARBA00013194"/>
    </source>
</evidence>
<dbReference type="InterPro" id="IPR050245">
    <property type="entry name" value="PrsA_foldase"/>
</dbReference>
<feature type="domain" description="PpiC" evidence="10">
    <location>
        <begin position="150"/>
        <end position="240"/>
    </location>
</feature>
<comment type="catalytic activity">
    <reaction evidence="1">
        <text>[protein]-peptidylproline (omega=180) = [protein]-peptidylproline (omega=0)</text>
        <dbReference type="Rhea" id="RHEA:16237"/>
        <dbReference type="Rhea" id="RHEA-COMP:10747"/>
        <dbReference type="Rhea" id="RHEA-COMP:10748"/>
        <dbReference type="ChEBI" id="CHEBI:83833"/>
        <dbReference type="ChEBI" id="CHEBI:83834"/>
        <dbReference type="EC" id="5.2.1.8"/>
    </reaction>
</comment>
<feature type="signal peptide" evidence="9">
    <location>
        <begin position="1"/>
        <end position="26"/>
    </location>
</feature>
<dbReference type="SUPFAM" id="SSF54534">
    <property type="entry name" value="FKBP-like"/>
    <property type="match status" value="1"/>
</dbReference>
<dbReference type="PROSITE" id="PS01096">
    <property type="entry name" value="PPIC_PPIASE_1"/>
    <property type="match status" value="1"/>
</dbReference>
<keyword evidence="8" id="KW-0413">Isomerase</keyword>
<keyword evidence="9" id="KW-0732">Signal</keyword>
<dbReference type="Proteomes" id="UP000010077">
    <property type="component" value="Chromosome"/>
</dbReference>
<organism evidence="11 12">
    <name type="scientific">Candidatus Endolissoclinum faulkneri L2</name>
    <dbReference type="NCBI Taxonomy" id="1193729"/>
    <lineage>
        <taxon>Bacteria</taxon>
        <taxon>Pseudomonadati</taxon>
        <taxon>Pseudomonadota</taxon>
        <taxon>Alphaproteobacteria</taxon>
        <taxon>Rhodospirillales</taxon>
        <taxon>Rhodospirillaceae</taxon>
        <taxon>Candidatus Endolissoclinum</taxon>
    </lineage>
</organism>
<dbReference type="HOGENOM" id="CLU_034646_1_0_5"/>
<keyword evidence="5 8" id="KW-0697">Rotamase</keyword>
<dbReference type="KEGG" id="thal:A1OE_1416"/>
<evidence type="ECO:0000256" key="2">
    <source>
        <dbReference type="ARBA" id="ARBA00007656"/>
    </source>
</evidence>
<dbReference type="InterPro" id="IPR046357">
    <property type="entry name" value="PPIase_dom_sf"/>
</dbReference>
<evidence type="ECO:0000259" key="10">
    <source>
        <dbReference type="PROSITE" id="PS50198"/>
    </source>
</evidence>
<evidence type="ECO:0000256" key="9">
    <source>
        <dbReference type="SAM" id="SignalP"/>
    </source>
</evidence>
<dbReference type="Gene3D" id="3.10.50.40">
    <property type="match status" value="1"/>
</dbReference>
<dbReference type="InterPro" id="IPR023058">
    <property type="entry name" value="PPIase_PpiC_CS"/>
</dbReference>
<dbReference type="EC" id="5.2.1.8" evidence="3"/>
<dbReference type="Pfam" id="PF13616">
    <property type="entry name" value="Rotamase_3"/>
    <property type="match status" value="1"/>
</dbReference>
<proteinExistence type="inferred from homology"/>
<sequence length="292" mass="33057">MLFSLRRAIGAALILLNIAVCRSVIAEDHKSSTTKESSLDLSTVVARVGDKKITFGELMKMRNHLPEQYQKLPLETIYRPMLNRAIDHILITREALASGIAENDDVKALIKEAKDRVITEAYLTQNIASKVTDDLLRKRYKEIIANRAGKQEIKARHILLESEKEAKNIIKELNKGTDFAKLAIEKSTDPSAVRGGDLGWFQADQMVPAFSDVAFTLKPGTYTKVPVKSQFGWHIILLEDKRIATTPNFDQMHEQLTADITSELIYSHLKTLRKKSNVYRFDMNGKPLLEHE</sequence>
<evidence type="ECO:0000313" key="12">
    <source>
        <dbReference type="Proteomes" id="UP000010077"/>
    </source>
</evidence>
<dbReference type="STRING" id="1193729.A1OE_1416"/>
<reference evidence="11 12" key="1">
    <citation type="journal article" date="2012" name="Proc. Natl. Acad. Sci. U.S.A.">
        <title>Genome streamlining and chemical defense in a coral reef symbiosis.</title>
        <authorList>
            <person name="Kwan J.C."/>
            <person name="Donia M.S."/>
            <person name="Han A.W."/>
            <person name="Hirose E."/>
            <person name="Haygood M.G."/>
            <person name="Schmidt E.W."/>
        </authorList>
    </citation>
    <scope>NUCLEOTIDE SEQUENCE [LARGE SCALE GENOMIC DNA]</scope>
    <source>
        <strain evidence="11 12">L2</strain>
    </source>
</reference>
<dbReference type="eggNOG" id="COG0760">
    <property type="taxonomic scope" value="Bacteria"/>
</dbReference>
<evidence type="ECO:0000313" key="11">
    <source>
        <dbReference type="EMBL" id="AFX99585.1"/>
    </source>
</evidence>
<dbReference type="OrthoDB" id="14196at2"/>
<dbReference type="RefSeq" id="WP_015089083.1">
    <property type="nucleotide sequence ID" value="NC_019566.1"/>
</dbReference>
<evidence type="ECO:0000256" key="4">
    <source>
        <dbReference type="ARBA" id="ARBA00018370"/>
    </source>
</evidence>
<dbReference type="AlphaFoldDB" id="K7YIY3"/>
<evidence type="ECO:0000256" key="1">
    <source>
        <dbReference type="ARBA" id="ARBA00000971"/>
    </source>
</evidence>
<accession>K7YIY3</accession>
<feature type="chain" id="PRO_5007921331" description="Parvulin-like PPIase" evidence="9">
    <location>
        <begin position="27"/>
        <end position="292"/>
    </location>
</feature>
<dbReference type="PROSITE" id="PS50198">
    <property type="entry name" value="PPIC_PPIASE_2"/>
    <property type="match status" value="1"/>
</dbReference>
<comment type="similarity">
    <text evidence="2">Belongs to the PpiC/parvulin rotamase family.</text>
</comment>
<dbReference type="GO" id="GO:0003755">
    <property type="term" value="F:peptidyl-prolyl cis-trans isomerase activity"/>
    <property type="evidence" value="ECO:0007669"/>
    <property type="project" value="UniProtKB-KW"/>
</dbReference>
<protein>
    <recommendedName>
        <fullName evidence="4">Parvulin-like PPIase</fullName>
        <ecNumber evidence="3">5.2.1.8</ecNumber>
    </recommendedName>
    <alternativeName>
        <fullName evidence="6">Peptidyl-prolyl cis-trans isomerase plp</fullName>
    </alternativeName>
    <alternativeName>
        <fullName evidence="7">Rotamase plp</fullName>
    </alternativeName>
</protein>
<evidence type="ECO:0000256" key="8">
    <source>
        <dbReference type="PROSITE-ProRule" id="PRU00278"/>
    </source>
</evidence>
<evidence type="ECO:0000256" key="6">
    <source>
        <dbReference type="ARBA" id="ARBA00030642"/>
    </source>
</evidence>